<feature type="compositionally biased region" description="Basic residues" evidence="5">
    <location>
        <begin position="41"/>
        <end position="50"/>
    </location>
</feature>
<comment type="subcellular location">
    <subcellularLocation>
        <location evidence="1">Nucleus</location>
    </subcellularLocation>
</comment>
<dbReference type="PRINTS" id="PR00302">
    <property type="entry name" value="LUPUSLA"/>
</dbReference>
<evidence type="ECO:0000313" key="8">
    <source>
        <dbReference type="EMBL" id="CCA18404.1"/>
    </source>
</evidence>
<keyword evidence="2 4" id="KW-0694">RNA-binding</keyword>
<sequence>MAVEIAASVTMPHTDSVKYHLVEAEEVSRPNASNDFERSSKQFRKGKANWKQHNTELGPSAYYSKEHYSSKHEQRPYRCSRRSNRSRAYNPAYKNQRWGMDDSYYQNEQGEYTPHGIYQNGVFVPNPDVRITAQWAKQQIEFYFSPENLVRDMFLRQHMDVDGFVPLAFVGSFQAVYSLHQDYPSLLEAMQCSEVLEFDQENEKIRLRHGWEKWLWPNPDGSYGVPPYVKMNLYSLDPEAGEWGHVQQEYPQKFASYGAHYAAPAY</sequence>
<dbReference type="Gene3D" id="1.10.10.10">
    <property type="entry name" value="Winged helix-like DNA-binding domain superfamily/Winged helix DNA-binding domain"/>
    <property type="match status" value="1"/>
</dbReference>
<reference evidence="7" key="2">
    <citation type="submission" date="2011-02" db="EMBL/GenBank/DDBJ databases">
        <authorList>
            <person name="MacLean D."/>
        </authorList>
    </citation>
    <scope>NUCLEOTIDE SEQUENCE</scope>
</reference>
<reference evidence="7" key="1">
    <citation type="journal article" date="2011" name="PLoS Biol.">
        <title>Gene gain and loss during evolution of obligate parasitism in the white rust pathogen of Arabidopsis thaliana.</title>
        <authorList>
            <person name="Kemen E."/>
            <person name="Gardiner A."/>
            <person name="Schultz-Larsen T."/>
            <person name="Kemen A.C."/>
            <person name="Balmuth A.L."/>
            <person name="Robert-Seilaniantz A."/>
            <person name="Bailey K."/>
            <person name="Holub E."/>
            <person name="Studholme D.J."/>
            <person name="Maclean D."/>
            <person name="Jones J.D."/>
        </authorList>
    </citation>
    <scope>NUCLEOTIDE SEQUENCE</scope>
</reference>
<evidence type="ECO:0000259" key="6">
    <source>
        <dbReference type="PROSITE" id="PS50961"/>
    </source>
</evidence>
<evidence type="ECO:0000256" key="2">
    <source>
        <dbReference type="ARBA" id="ARBA00022884"/>
    </source>
</evidence>
<proteinExistence type="predicted"/>
<dbReference type="Pfam" id="PF05383">
    <property type="entry name" value="La"/>
    <property type="match status" value="1"/>
</dbReference>
<dbReference type="InterPro" id="IPR006630">
    <property type="entry name" value="La_HTH"/>
</dbReference>
<dbReference type="AlphaFoldDB" id="F0WB01"/>
<dbReference type="EMBL" id="FR824093">
    <property type="protein sequence ID" value="CCA18323.1"/>
    <property type="molecule type" value="Genomic_DNA"/>
</dbReference>
<dbReference type="GO" id="GO:0006396">
    <property type="term" value="P:RNA processing"/>
    <property type="evidence" value="ECO:0007669"/>
    <property type="project" value="InterPro"/>
</dbReference>
<feature type="domain" description="HTH La-type RNA-binding" evidence="6">
    <location>
        <begin position="126"/>
        <end position="217"/>
    </location>
</feature>
<dbReference type="SUPFAM" id="SSF46785">
    <property type="entry name" value="Winged helix' DNA-binding domain"/>
    <property type="match status" value="1"/>
</dbReference>
<name>F0WB01_9STRA</name>
<dbReference type="PANTHER" id="PTHR22792:SF157">
    <property type="entry name" value="LA PROTEIN"/>
    <property type="match status" value="1"/>
</dbReference>
<dbReference type="GO" id="GO:1990904">
    <property type="term" value="C:ribonucleoprotein complex"/>
    <property type="evidence" value="ECO:0007669"/>
    <property type="project" value="InterPro"/>
</dbReference>
<evidence type="ECO:0000256" key="5">
    <source>
        <dbReference type="SAM" id="MobiDB-lite"/>
    </source>
</evidence>
<dbReference type="GO" id="GO:0003723">
    <property type="term" value="F:RNA binding"/>
    <property type="evidence" value="ECO:0007669"/>
    <property type="project" value="UniProtKB-UniRule"/>
</dbReference>
<gene>
    <name evidence="7" type="primary">AlNc14C48G3858</name>
    <name evidence="8" type="synonym">AlNc14C50G3932</name>
    <name evidence="7" type="ORF">ALNC14_044660</name>
    <name evidence="8" type="ORF">ALNC14_045470</name>
</gene>
<accession>F0WB01</accession>
<dbReference type="InterPro" id="IPR036390">
    <property type="entry name" value="WH_DNA-bd_sf"/>
</dbReference>
<dbReference type="PROSITE" id="PS50961">
    <property type="entry name" value="HTH_LA"/>
    <property type="match status" value="1"/>
</dbReference>
<dbReference type="InterPro" id="IPR002344">
    <property type="entry name" value="Lupus_La"/>
</dbReference>
<dbReference type="EMBL" id="FR824095">
    <property type="protein sequence ID" value="CCA18404.1"/>
    <property type="molecule type" value="Genomic_DNA"/>
</dbReference>
<evidence type="ECO:0000313" key="7">
    <source>
        <dbReference type="EMBL" id="CCA18323.1"/>
    </source>
</evidence>
<dbReference type="HOGENOM" id="CLU_1201930_0_0_1"/>
<dbReference type="InterPro" id="IPR036388">
    <property type="entry name" value="WH-like_DNA-bd_sf"/>
</dbReference>
<evidence type="ECO:0000256" key="1">
    <source>
        <dbReference type="ARBA" id="ARBA00004123"/>
    </source>
</evidence>
<evidence type="ECO:0000256" key="4">
    <source>
        <dbReference type="PROSITE-ProRule" id="PRU00332"/>
    </source>
</evidence>
<dbReference type="SMART" id="SM00715">
    <property type="entry name" value="LA"/>
    <property type="match status" value="1"/>
</dbReference>
<organism evidence="7">
    <name type="scientific">Albugo laibachii Nc14</name>
    <dbReference type="NCBI Taxonomy" id="890382"/>
    <lineage>
        <taxon>Eukaryota</taxon>
        <taxon>Sar</taxon>
        <taxon>Stramenopiles</taxon>
        <taxon>Oomycota</taxon>
        <taxon>Peronosporomycetes</taxon>
        <taxon>Albuginales</taxon>
        <taxon>Albuginaceae</taxon>
        <taxon>Albugo</taxon>
    </lineage>
</organism>
<dbReference type="InterPro" id="IPR045180">
    <property type="entry name" value="La_dom_prot"/>
</dbReference>
<evidence type="ECO:0000256" key="3">
    <source>
        <dbReference type="ARBA" id="ARBA00023242"/>
    </source>
</evidence>
<dbReference type="PANTHER" id="PTHR22792">
    <property type="entry name" value="LUPUS LA PROTEIN-RELATED"/>
    <property type="match status" value="1"/>
</dbReference>
<dbReference type="GO" id="GO:0005634">
    <property type="term" value="C:nucleus"/>
    <property type="evidence" value="ECO:0007669"/>
    <property type="project" value="UniProtKB-SubCell"/>
</dbReference>
<feature type="compositionally biased region" description="Basic and acidic residues" evidence="5">
    <location>
        <begin position="64"/>
        <end position="76"/>
    </location>
</feature>
<protein>
    <submittedName>
        <fullName evidence="7">Uncharacterized protein AlNc14C48G3858</fullName>
    </submittedName>
    <submittedName>
        <fullName evidence="8">Uncharacterized protein AlNc14C50G3932</fullName>
    </submittedName>
</protein>
<feature type="region of interest" description="Disordered" evidence="5">
    <location>
        <begin position="28"/>
        <end position="86"/>
    </location>
</feature>
<dbReference type="CDD" id="cd07323">
    <property type="entry name" value="LAM"/>
    <property type="match status" value="1"/>
</dbReference>
<keyword evidence="3" id="KW-0539">Nucleus</keyword>